<organism evidence="2 3">
    <name type="scientific">Pristionchus entomophagus</name>
    <dbReference type="NCBI Taxonomy" id="358040"/>
    <lineage>
        <taxon>Eukaryota</taxon>
        <taxon>Metazoa</taxon>
        <taxon>Ecdysozoa</taxon>
        <taxon>Nematoda</taxon>
        <taxon>Chromadorea</taxon>
        <taxon>Rhabditida</taxon>
        <taxon>Rhabditina</taxon>
        <taxon>Diplogasteromorpha</taxon>
        <taxon>Diplogasteroidea</taxon>
        <taxon>Neodiplogasteridae</taxon>
        <taxon>Pristionchus</taxon>
    </lineage>
</organism>
<evidence type="ECO:0000313" key="3">
    <source>
        <dbReference type="Proteomes" id="UP001432027"/>
    </source>
</evidence>
<dbReference type="AlphaFoldDB" id="A0AAV5SJS5"/>
<feature type="non-terminal residue" evidence="2">
    <location>
        <position position="1"/>
    </location>
</feature>
<reference evidence="2" key="1">
    <citation type="submission" date="2023-10" db="EMBL/GenBank/DDBJ databases">
        <title>Genome assembly of Pristionchus species.</title>
        <authorList>
            <person name="Yoshida K."/>
            <person name="Sommer R.J."/>
        </authorList>
    </citation>
    <scope>NUCLEOTIDE SEQUENCE</scope>
    <source>
        <strain evidence="2">RS0144</strain>
    </source>
</reference>
<keyword evidence="3" id="KW-1185">Reference proteome</keyword>
<evidence type="ECO:0000313" key="2">
    <source>
        <dbReference type="EMBL" id="GMS82942.1"/>
    </source>
</evidence>
<proteinExistence type="predicted"/>
<dbReference type="EMBL" id="BTSX01000002">
    <property type="protein sequence ID" value="GMS82942.1"/>
    <property type="molecule type" value="Genomic_DNA"/>
</dbReference>
<keyword evidence="1" id="KW-0732">Signal</keyword>
<feature type="chain" id="PRO_5043551592" evidence="1">
    <location>
        <begin position="33"/>
        <end position="114"/>
    </location>
</feature>
<sequence>LRILLSTTYRSAVMRTLMVLFLVLFLFPFSTAIKRYHGSTDGIDECEAEYCTKNINDNIIRRTCDRYHTCKSLALGKDTCTINYGRLICCCKGNYCNPASGPLFILSFSRLPQL</sequence>
<dbReference type="Proteomes" id="UP001432027">
    <property type="component" value="Unassembled WGS sequence"/>
</dbReference>
<accession>A0AAV5SJS5</accession>
<name>A0AAV5SJS5_9BILA</name>
<feature type="signal peptide" evidence="1">
    <location>
        <begin position="1"/>
        <end position="32"/>
    </location>
</feature>
<evidence type="ECO:0000256" key="1">
    <source>
        <dbReference type="SAM" id="SignalP"/>
    </source>
</evidence>
<comment type="caution">
    <text evidence="2">The sequence shown here is derived from an EMBL/GenBank/DDBJ whole genome shotgun (WGS) entry which is preliminary data.</text>
</comment>
<protein>
    <submittedName>
        <fullName evidence="2">Uncharacterized protein</fullName>
    </submittedName>
</protein>
<gene>
    <name evidence="2" type="ORF">PENTCL1PPCAC_5117</name>
</gene>